<proteinExistence type="predicted"/>
<reference evidence="2 3" key="1">
    <citation type="submission" date="2011-05" db="EMBL/GenBank/DDBJ databases">
        <title>Whole genome sequence of Microlunatus phosphovorus NM-1.</title>
        <authorList>
            <person name="Hosoyama A."/>
            <person name="Sasaki K."/>
            <person name="Harada T."/>
            <person name="Igarashi R."/>
            <person name="Kawakoshi A."/>
            <person name="Sasagawa M."/>
            <person name="Fukada J."/>
            <person name="Nakamura S."/>
            <person name="Katano Y."/>
            <person name="Hanada S."/>
            <person name="Kamagata Y."/>
            <person name="Nakamura N."/>
            <person name="Yamazaki S."/>
            <person name="Fujita N."/>
        </authorList>
    </citation>
    <scope>NUCLEOTIDE SEQUENCE [LARGE SCALE GENOMIC DNA]</scope>
    <source>
        <strain evidence="3">ATCC 700054 / DSM 10555 / JCM 9379 / NBRC 101784 / NCIMB 13414 / VKM Ac-1990 / NM-1</strain>
    </source>
</reference>
<dbReference type="eggNOG" id="COG0346">
    <property type="taxonomic scope" value="Bacteria"/>
</dbReference>
<dbReference type="SUPFAM" id="SSF54593">
    <property type="entry name" value="Glyoxalase/Bleomycin resistance protein/Dihydroxybiphenyl dioxygenase"/>
    <property type="match status" value="1"/>
</dbReference>
<sequence length="126" mass="13797">MTESTGVSLGMVNLDCSDPRAEAAFWSALLDWEIVMAEDEYSLLKSPESMLLAFGKVPDYQPPAWPNPHGSKQFHLDLKAVDIAAAERRCIALGASVPEQQPSETWRVLLDPAGHPFCLTNAANWG</sequence>
<name>F5XIS4_MICPN</name>
<evidence type="ECO:0000259" key="1">
    <source>
        <dbReference type="Pfam" id="PF18029"/>
    </source>
</evidence>
<dbReference type="Gene3D" id="3.10.180.10">
    <property type="entry name" value="2,3-Dihydroxybiphenyl 1,2-Dioxygenase, domain 1"/>
    <property type="match status" value="1"/>
</dbReference>
<gene>
    <name evidence="2" type="ordered locus">MLP_52980</name>
</gene>
<dbReference type="PANTHER" id="PTHR35908:SF1">
    <property type="entry name" value="CONSERVED PROTEIN"/>
    <property type="match status" value="1"/>
</dbReference>
<keyword evidence="3" id="KW-1185">Reference proteome</keyword>
<organism evidence="2 3">
    <name type="scientific">Microlunatus phosphovorus (strain ATCC 700054 / DSM 10555 / JCM 9379 / NBRC 101784 / NCIMB 13414 / VKM Ac-1990 / NM-1)</name>
    <dbReference type="NCBI Taxonomy" id="1032480"/>
    <lineage>
        <taxon>Bacteria</taxon>
        <taxon>Bacillati</taxon>
        <taxon>Actinomycetota</taxon>
        <taxon>Actinomycetes</taxon>
        <taxon>Propionibacteriales</taxon>
        <taxon>Propionibacteriaceae</taxon>
        <taxon>Microlunatus</taxon>
    </lineage>
</organism>
<protein>
    <recommendedName>
        <fullName evidence="1">Glyoxalase-like domain-containing protein</fullName>
    </recommendedName>
</protein>
<evidence type="ECO:0000313" key="2">
    <source>
        <dbReference type="EMBL" id="BAK38312.1"/>
    </source>
</evidence>
<dbReference type="Proteomes" id="UP000007947">
    <property type="component" value="Chromosome"/>
</dbReference>
<dbReference type="AlphaFoldDB" id="F5XIS4"/>
<dbReference type="InterPro" id="IPR041581">
    <property type="entry name" value="Glyoxalase_6"/>
</dbReference>
<dbReference type="STRING" id="1032480.MLP_52980"/>
<dbReference type="HOGENOM" id="CLU_108054_2_1_11"/>
<evidence type="ECO:0000313" key="3">
    <source>
        <dbReference type="Proteomes" id="UP000007947"/>
    </source>
</evidence>
<dbReference type="Pfam" id="PF18029">
    <property type="entry name" value="Glyoxalase_6"/>
    <property type="match status" value="1"/>
</dbReference>
<feature type="domain" description="Glyoxalase-like" evidence="1">
    <location>
        <begin position="12"/>
        <end position="120"/>
    </location>
</feature>
<dbReference type="KEGG" id="mph:MLP_52980"/>
<dbReference type="PANTHER" id="PTHR35908">
    <property type="entry name" value="HYPOTHETICAL FUSION PROTEIN"/>
    <property type="match status" value="1"/>
</dbReference>
<dbReference type="RefSeq" id="WP_013866124.1">
    <property type="nucleotide sequence ID" value="NC_015635.1"/>
</dbReference>
<dbReference type="OrthoDB" id="1645442at2"/>
<accession>F5XIS4</accession>
<dbReference type="InterPro" id="IPR029068">
    <property type="entry name" value="Glyas_Bleomycin-R_OHBP_Dase"/>
</dbReference>
<dbReference type="EMBL" id="AP012204">
    <property type="protein sequence ID" value="BAK38312.1"/>
    <property type="molecule type" value="Genomic_DNA"/>
</dbReference>